<evidence type="ECO:0000313" key="15">
    <source>
        <dbReference type="EMBL" id="CUO97122.1"/>
    </source>
</evidence>
<dbReference type="GO" id="GO:0046872">
    <property type="term" value="F:metal ion binding"/>
    <property type="evidence" value="ECO:0007669"/>
    <property type="project" value="UniProtKB-KW"/>
</dbReference>
<dbReference type="SMART" id="SM00493">
    <property type="entry name" value="TOPRIM"/>
    <property type="match status" value="1"/>
</dbReference>
<dbReference type="GO" id="GO:0043597">
    <property type="term" value="C:cytoplasmic replication fork"/>
    <property type="evidence" value="ECO:0007669"/>
    <property type="project" value="TreeGrafter"/>
</dbReference>
<proteinExistence type="inferred from homology"/>
<dbReference type="InterPro" id="IPR003601">
    <property type="entry name" value="Topo_IA_2"/>
</dbReference>
<dbReference type="PRINTS" id="PR00417">
    <property type="entry name" value="PRTPISMRASEI"/>
</dbReference>
<dbReference type="InterPro" id="IPR000380">
    <property type="entry name" value="Topo_IA"/>
</dbReference>
<dbReference type="GO" id="GO:0003677">
    <property type="term" value="F:DNA binding"/>
    <property type="evidence" value="ECO:0007669"/>
    <property type="project" value="UniProtKB-KW"/>
</dbReference>
<reference evidence="15 16" key="1">
    <citation type="submission" date="2015-09" db="EMBL/GenBank/DDBJ databases">
        <authorList>
            <consortium name="Pathogen Informatics"/>
        </authorList>
    </citation>
    <scope>NUCLEOTIDE SEQUENCE [LARGE SCALE GENOMIC DNA]</scope>
    <source>
        <strain evidence="15 16">2789STDY5834876</strain>
    </source>
</reference>
<keyword evidence="7" id="KW-0238">DNA-binding</keyword>
<gene>
    <name evidence="15" type="primary">topB_5</name>
    <name evidence="15" type="ORF">ERS852491_03873</name>
</gene>
<dbReference type="InterPro" id="IPR013497">
    <property type="entry name" value="Topo_IA_cen"/>
</dbReference>
<dbReference type="AlphaFoldDB" id="A0A174JBP6"/>
<evidence type="ECO:0000256" key="11">
    <source>
        <dbReference type="ARBA" id="ARBA00032235"/>
    </source>
</evidence>
<dbReference type="OrthoDB" id="9803554at2"/>
<comment type="catalytic activity">
    <reaction evidence="1">
        <text>ATP-independent breakage of single-stranded DNA, followed by passage and rejoining.</text>
        <dbReference type="EC" id="5.6.2.1"/>
    </reaction>
</comment>
<dbReference type="Gene3D" id="1.10.460.10">
    <property type="entry name" value="Topoisomerase I, domain 2"/>
    <property type="match status" value="1"/>
</dbReference>
<dbReference type="SUPFAM" id="SSF56712">
    <property type="entry name" value="Prokaryotic type I DNA topoisomerase"/>
    <property type="match status" value="1"/>
</dbReference>
<evidence type="ECO:0000256" key="1">
    <source>
        <dbReference type="ARBA" id="ARBA00000213"/>
    </source>
</evidence>
<keyword evidence="6" id="KW-0799">Topoisomerase</keyword>
<dbReference type="InterPro" id="IPR006171">
    <property type="entry name" value="TOPRIM_dom"/>
</dbReference>
<evidence type="ECO:0000256" key="9">
    <source>
        <dbReference type="ARBA" id="ARBA00030003"/>
    </source>
</evidence>
<dbReference type="InterPro" id="IPR034144">
    <property type="entry name" value="TOPRIM_TopoIII"/>
</dbReference>
<keyword evidence="4" id="KW-0479">Metal-binding</keyword>
<dbReference type="InterPro" id="IPR013826">
    <property type="entry name" value="Topo_IA_cen_sub3"/>
</dbReference>
<dbReference type="RefSeq" id="WP_055154706.1">
    <property type="nucleotide sequence ID" value="NZ_CYZU01000047.1"/>
</dbReference>
<dbReference type="STRING" id="39482.ERS852491_03873"/>
<dbReference type="NCBIfam" id="TIGR01056">
    <property type="entry name" value="topB"/>
    <property type="match status" value="1"/>
</dbReference>
<dbReference type="PROSITE" id="PS50880">
    <property type="entry name" value="TOPRIM"/>
    <property type="match status" value="1"/>
</dbReference>
<evidence type="ECO:0000313" key="16">
    <source>
        <dbReference type="Proteomes" id="UP000095544"/>
    </source>
</evidence>
<evidence type="ECO:0000259" key="14">
    <source>
        <dbReference type="PROSITE" id="PS52039"/>
    </source>
</evidence>
<evidence type="ECO:0000256" key="4">
    <source>
        <dbReference type="ARBA" id="ARBA00022723"/>
    </source>
</evidence>
<keyword evidence="5" id="KW-0460">Magnesium</keyword>
<dbReference type="Pfam" id="PF01751">
    <property type="entry name" value="Toprim"/>
    <property type="match status" value="1"/>
</dbReference>
<dbReference type="GO" id="GO:0006310">
    <property type="term" value="P:DNA recombination"/>
    <property type="evidence" value="ECO:0007669"/>
    <property type="project" value="TreeGrafter"/>
</dbReference>
<keyword evidence="8 15" id="KW-0413">Isomerase</keyword>
<dbReference type="Gene3D" id="3.40.50.140">
    <property type="match status" value="1"/>
</dbReference>
<dbReference type="GO" id="GO:0006265">
    <property type="term" value="P:DNA topological change"/>
    <property type="evidence" value="ECO:0007669"/>
    <property type="project" value="InterPro"/>
</dbReference>
<dbReference type="Pfam" id="PF01131">
    <property type="entry name" value="Topoisom_bac"/>
    <property type="match status" value="1"/>
</dbReference>
<evidence type="ECO:0000256" key="8">
    <source>
        <dbReference type="ARBA" id="ARBA00023235"/>
    </source>
</evidence>
<dbReference type="InterPro" id="IPR013825">
    <property type="entry name" value="Topo_IA_cen_sub2"/>
</dbReference>
<dbReference type="Gene3D" id="2.70.20.10">
    <property type="entry name" value="Topoisomerase I, domain 3"/>
    <property type="match status" value="1"/>
</dbReference>
<feature type="domain" description="Toprim" evidence="13">
    <location>
        <begin position="3"/>
        <end position="136"/>
    </location>
</feature>
<dbReference type="SMART" id="SM00436">
    <property type="entry name" value="TOP1Bc"/>
    <property type="match status" value="1"/>
</dbReference>
<dbReference type="InterPro" id="IPR013824">
    <property type="entry name" value="Topo_IA_cen_sub1"/>
</dbReference>
<dbReference type="SMART" id="SM00437">
    <property type="entry name" value="TOP1Ac"/>
    <property type="match status" value="1"/>
</dbReference>
<name>A0A174JBP6_9FIRM</name>
<sequence length="696" mass="77408">MSIQLVIAEKPSVARSIAAVIGAEKKQDGYLEGNGYLVSWCIGHLVSLADAGAYDERFKKWRYDDLPIIPQQWQYIIPDEKKKQFEILRSLIERTDVESLVCATDAGREGELIFRFVYQMAGCKKPFKRLWISSMEDGAIKDGFAHLKPGADYDSLYQSALCRAQADWLVGINAIRLFSILYHKTLTVGRVQTPTLKMLVDRESQIGNFKKEKYHVVHIAAGGMEAASDRFTSPDDAEAAKAACAGAQAVCVSVKREQKTEKPPRLYDLTTLQREANRLFGFTAKQTLDYAQQLYEKKRLTYPRTDSQHLTDDMQPTAESLVSGLWPLLPFAKGLDLSPQLGRVLNSKKVSDHHAIIPTMEFVQKGFDGLTEGEKKLLSLVCCKLLCAVAAPHVFEAVTATFTCAGKEFTAKGKTILTPGWKEIDLRFRTCFKADANENAPELARVLPEITEGQTFDKAEASITEHYTAPPKPYTEDTLLSAMERAGAKDMPEDAERQGLGTPATRASILEKLVQMGFVERKGKQLLPTRDGHNLACVLPDVLTSPQLTSEWETKLTAIAKGQADPEDFMHDIAEMTRSLIVGYSQISEDAQKLFQDERVAIGKCPRCGESVYEGKKNYSCGNRACQFVMWKNDRFFEERGKAFTSKIAAALLGDGKAKVKGLLSLKTGKTYDGTVLLADIGGKYVNYRVEQRGKN</sequence>
<dbReference type="Gene3D" id="1.10.290.10">
    <property type="entry name" value="Topoisomerase I, domain 4"/>
    <property type="match status" value="1"/>
</dbReference>
<comment type="similarity">
    <text evidence="2">Belongs to the type IA topoisomerase family.</text>
</comment>
<evidence type="ECO:0000256" key="10">
    <source>
        <dbReference type="ARBA" id="ARBA00031985"/>
    </source>
</evidence>
<feature type="domain" description="Topo IA-type catalytic" evidence="14">
    <location>
        <begin position="153"/>
        <end position="581"/>
    </location>
</feature>
<dbReference type="EMBL" id="CYZU01000047">
    <property type="protein sequence ID" value="CUO97122.1"/>
    <property type="molecule type" value="Genomic_DNA"/>
</dbReference>
<dbReference type="NCBIfam" id="NF005829">
    <property type="entry name" value="PRK07726.1"/>
    <property type="match status" value="1"/>
</dbReference>
<evidence type="ECO:0000256" key="3">
    <source>
        <dbReference type="ARBA" id="ARBA00012891"/>
    </source>
</evidence>
<dbReference type="InterPro" id="IPR023405">
    <property type="entry name" value="Topo_IA_core_domain"/>
</dbReference>
<evidence type="ECO:0000256" key="5">
    <source>
        <dbReference type="ARBA" id="ARBA00022842"/>
    </source>
</evidence>
<dbReference type="GO" id="GO:0003917">
    <property type="term" value="F:DNA topoisomerase type I (single strand cut, ATP-independent) activity"/>
    <property type="evidence" value="ECO:0007669"/>
    <property type="project" value="UniProtKB-EC"/>
</dbReference>
<evidence type="ECO:0000256" key="6">
    <source>
        <dbReference type="ARBA" id="ARBA00023029"/>
    </source>
</evidence>
<dbReference type="CDD" id="cd00186">
    <property type="entry name" value="TOP1Ac"/>
    <property type="match status" value="1"/>
</dbReference>
<dbReference type="CDD" id="cd03362">
    <property type="entry name" value="TOPRIM_TopoIA_TopoIII"/>
    <property type="match status" value="1"/>
</dbReference>
<dbReference type="PANTHER" id="PTHR11390">
    <property type="entry name" value="PROKARYOTIC DNA TOPOISOMERASE"/>
    <property type="match status" value="1"/>
</dbReference>
<dbReference type="PROSITE" id="PS52039">
    <property type="entry name" value="TOPO_IA_2"/>
    <property type="match status" value="1"/>
</dbReference>
<evidence type="ECO:0000256" key="12">
    <source>
        <dbReference type="ARBA" id="ARBA00032877"/>
    </source>
</evidence>
<evidence type="ECO:0000256" key="2">
    <source>
        <dbReference type="ARBA" id="ARBA00009446"/>
    </source>
</evidence>
<dbReference type="InterPro" id="IPR023406">
    <property type="entry name" value="Topo_IA_AS"/>
</dbReference>
<dbReference type="PANTHER" id="PTHR11390:SF21">
    <property type="entry name" value="DNA TOPOISOMERASE 3-ALPHA"/>
    <property type="match status" value="1"/>
</dbReference>
<dbReference type="InterPro" id="IPR005738">
    <property type="entry name" value="TopoIII"/>
</dbReference>
<dbReference type="InterPro" id="IPR003602">
    <property type="entry name" value="Topo_IA_DNA-bd_dom"/>
</dbReference>
<accession>A0A174JBP6</accession>
<evidence type="ECO:0000259" key="13">
    <source>
        <dbReference type="PROSITE" id="PS50880"/>
    </source>
</evidence>
<evidence type="ECO:0000256" key="7">
    <source>
        <dbReference type="ARBA" id="ARBA00023125"/>
    </source>
</evidence>
<dbReference type="PROSITE" id="PS00396">
    <property type="entry name" value="TOPO_IA_1"/>
    <property type="match status" value="1"/>
</dbReference>
<protein>
    <recommendedName>
        <fullName evidence="3">DNA topoisomerase</fullName>
        <ecNumber evidence="3">5.6.2.1</ecNumber>
    </recommendedName>
    <alternativeName>
        <fullName evidence="12">Omega-protein</fullName>
    </alternativeName>
    <alternativeName>
        <fullName evidence="11">Relaxing enzyme</fullName>
    </alternativeName>
    <alternativeName>
        <fullName evidence="9">Swivelase</fullName>
    </alternativeName>
    <alternativeName>
        <fullName evidence="10">Untwisting enzyme</fullName>
    </alternativeName>
</protein>
<organism evidence="15 16">
    <name type="scientific">Faecalicatena contorta</name>
    <dbReference type="NCBI Taxonomy" id="39482"/>
    <lineage>
        <taxon>Bacteria</taxon>
        <taxon>Bacillati</taxon>
        <taxon>Bacillota</taxon>
        <taxon>Clostridia</taxon>
        <taxon>Lachnospirales</taxon>
        <taxon>Lachnospiraceae</taxon>
        <taxon>Faecalicatena</taxon>
    </lineage>
</organism>
<dbReference type="Proteomes" id="UP000095544">
    <property type="component" value="Unassembled WGS sequence"/>
</dbReference>
<dbReference type="EC" id="5.6.2.1" evidence="3"/>
<dbReference type="GO" id="GO:0006281">
    <property type="term" value="P:DNA repair"/>
    <property type="evidence" value="ECO:0007669"/>
    <property type="project" value="TreeGrafter"/>
</dbReference>